<accession>A0A420KDC7</accession>
<evidence type="ECO:0000313" key="2">
    <source>
        <dbReference type="EMBL" id="RKJ97228.1"/>
    </source>
</evidence>
<dbReference type="AlphaFoldDB" id="A0A420KDC7"/>
<keyword evidence="1" id="KW-0732">Signal</keyword>
<protein>
    <submittedName>
        <fullName evidence="2">Uncharacterized protein</fullName>
    </submittedName>
</protein>
<organism evidence="2 3">
    <name type="scientific">Alicycliphilus denitrificans</name>
    <dbReference type="NCBI Taxonomy" id="179636"/>
    <lineage>
        <taxon>Bacteria</taxon>
        <taxon>Pseudomonadati</taxon>
        <taxon>Pseudomonadota</taxon>
        <taxon>Betaproteobacteria</taxon>
        <taxon>Burkholderiales</taxon>
        <taxon>Comamonadaceae</taxon>
        <taxon>Alicycliphilus</taxon>
    </lineage>
</organism>
<dbReference type="Proteomes" id="UP000216225">
    <property type="component" value="Unassembled WGS sequence"/>
</dbReference>
<evidence type="ECO:0000313" key="3">
    <source>
        <dbReference type="Proteomes" id="UP000216225"/>
    </source>
</evidence>
<sequence length="124" mass="12842">MHIHRFTLLAPAAALLFAAAAQAATSVHDQYRADRAACAGEPAESRAACIREAGAAAQAARQGGLSSSDASTYENNALARCDAFKTPEDKSDCIARMGSKATVQGSVDGGGLLRESVRTYTVEP</sequence>
<comment type="caution">
    <text evidence="2">The sequence shown here is derived from an EMBL/GenBank/DDBJ whole genome shotgun (WGS) entry which is preliminary data.</text>
</comment>
<name>A0A420KDC7_9BURK</name>
<feature type="signal peptide" evidence="1">
    <location>
        <begin position="1"/>
        <end position="23"/>
    </location>
</feature>
<reference evidence="2 3" key="1">
    <citation type="submission" date="2018-09" db="EMBL/GenBank/DDBJ databases">
        <title>Genome comparison of Alicycliphilus sp. BQ1, a polyurethanolytic bacterium, with its closest phylogenetic relatives Alicycliphilus denitrificans BC and K601, unable to attack polyurethane.</title>
        <authorList>
            <person name="Loza-Tavera H."/>
            <person name="Lozano L."/>
            <person name="Cevallos M."/>
            <person name="Maya-Lucas O."/>
            <person name="Garcia-Mena J."/>
            <person name="Hernandez J."/>
        </authorList>
    </citation>
    <scope>NUCLEOTIDE SEQUENCE [LARGE SCALE GENOMIC DNA]</scope>
    <source>
        <strain evidence="2 3">BQ1</strain>
    </source>
</reference>
<dbReference type="EMBL" id="NKDB02000002">
    <property type="protein sequence ID" value="RKJ97228.1"/>
    <property type="molecule type" value="Genomic_DNA"/>
</dbReference>
<proteinExistence type="predicted"/>
<gene>
    <name evidence="2" type="ORF">CE154_014710</name>
</gene>
<feature type="chain" id="PRO_5018972795" evidence="1">
    <location>
        <begin position="24"/>
        <end position="124"/>
    </location>
</feature>
<evidence type="ECO:0000256" key="1">
    <source>
        <dbReference type="SAM" id="SignalP"/>
    </source>
</evidence>
<dbReference type="RefSeq" id="WP_094438735.1">
    <property type="nucleotide sequence ID" value="NZ_NKDB02000002.1"/>
</dbReference>